<dbReference type="PANTHER" id="PTHR12570:SF65">
    <property type="entry name" value="MAGNESIUM TRANSPORTER NIPA9-RELATED"/>
    <property type="match status" value="1"/>
</dbReference>
<dbReference type="InterPro" id="IPR008521">
    <property type="entry name" value="Mg_trans_NIPA"/>
</dbReference>
<evidence type="ECO:0000313" key="7">
    <source>
        <dbReference type="EMBL" id="KAK4528688.1"/>
    </source>
</evidence>
<feature type="region of interest" description="Disordered" evidence="5">
    <location>
        <begin position="623"/>
        <end position="654"/>
    </location>
</feature>
<proteinExistence type="predicted"/>
<evidence type="ECO:0000256" key="5">
    <source>
        <dbReference type="SAM" id="MobiDB-lite"/>
    </source>
</evidence>
<evidence type="ECO:0000256" key="4">
    <source>
        <dbReference type="ARBA" id="ARBA00023136"/>
    </source>
</evidence>
<keyword evidence="4 6" id="KW-0472">Membrane</keyword>
<name>A0AAV9IN12_9RHOD</name>
<feature type="transmembrane region" description="Helical" evidence="6">
    <location>
        <begin position="382"/>
        <end position="401"/>
    </location>
</feature>
<dbReference type="InterPro" id="IPR037185">
    <property type="entry name" value="EmrE-like"/>
</dbReference>
<dbReference type="Gene3D" id="1.10.3730.20">
    <property type="match status" value="1"/>
</dbReference>
<dbReference type="EMBL" id="JANCYU010000068">
    <property type="protein sequence ID" value="KAK4528688.1"/>
    <property type="molecule type" value="Genomic_DNA"/>
</dbReference>
<accession>A0AAV9IN12</accession>
<feature type="transmembrane region" description="Helical" evidence="6">
    <location>
        <begin position="66"/>
        <end position="87"/>
    </location>
</feature>
<protein>
    <recommendedName>
        <fullName evidence="9">Magnesium transporter</fullName>
    </recommendedName>
</protein>
<dbReference type="SUPFAM" id="SSF103481">
    <property type="entry name" value="Multidrug resistance efflux transporter EmrE"/>
    <property type="match status" value="1"/>
</dbReference>
<evidence type="ECO:0000256" key="3">
    <source>
        <dbReference type="ARBA" id="ARBA00022989"/>
    </source>
</evidence>
<dbReference type="AlphaFoldDB" id="A0AAV9IN12"/>
<evidence type="ECO:0000256" key="2">
    <source>
        <dbReference type="ARBA" id="ARBA00022692"/>
    </source>
</evidence>
<dbReference type="GO" id="GO:0015095">
    <property type="term" value="F:magnesium ion transmembrane transporter activity"/>
    <property type="evidence" value="ECO:0007669"/>
    <property type="project" value="InterPro"/>
</dbReference>
<feature type="transmembrane region" description="Helical" evidence="6">
    <location>
        <begin position="478"/>
        <end position="499"/>
    </location>
</feature>
<feature type="transmembrane region" description="Helical" evidence="6">
    <location>
        <begin position="449"/>
        <end position="471"/>
    </location>
</feature>
<feature type="transmembrane region" description="Helical" evidence="6">
    <location>
        <begin position="356"/>
        <end position="376"/>
    </location>
</feature>
<comment type="subcellular location">
    <subcellularLocation>
        <location evidence="1">Membrane</location>
        <topology evidence="1">Multi-pass membrane protein</topology>
    </subcellularLocation>
</comment>
<feature type="transmembrane region" description="Helical" evidence="6">
    <location>
        <begin position="576"/>
        <end position="599"/>
    </location>
</feature>
<keyword evidence="2 6" id="KW-0812">Transmembrane</keyword>
<organism evidence="7 8">
    <name type="scientific">Galdieria yellowstonensis</name>
    <dbReference type="NCBI Taxonomy" id="3028027"/>
    <lineage>
        <taxon>Eukaryota</taxon>
        <taxon>Rhodophyta</taxon>
        <taxon>Bangiophyceae</taxon>
        <taxon>Galdieriales</taxon>
        <taxon>Galdieriaceae</taxon>
        <taxon>Galdieria</taxon>
    </lineage>
</organism>
<feature type="compositionally biased region" description="Basic and acidic residues" evidence="5">
    <location>
        <begin position="631"/>
        <end position="643"/>
    </location>
</feature>
<keyword evidence="8" id="KW-1185">Reference proteome</keyword>
<feature type="transmembrane region" description="Helical" evidence="6">
    <location>
        <begin position="408"/>
        <end position="429"/>
    </location>
</feature>
<sequence>MRWPFVYLRKIFLLVFVITALLLHLYVALCDKVNNNNNSVGLEQRKSSVLRGHYLRSSSTSSSGSLVFVGVLVAVGGQFLIASGAVLQKYTHEKIRKRVQEARRLNNRDLEATYVDSAGLSVEVGNQNNEPKRPLKEDSPPVETSNGDKQDEEQHKWQLDQNFKLFETRANGFGQHRNSVQQRRRNSRAASFDDWDKAKRREEMLHTTGEDWNPADSSEMSVDVAALSRLRGLASDDLDRYSESGNYVSTQEENDTKNADMVSRLRKVRRRLHTASTVINRPRSISVTSEPVRKKTLFNMSPPQSPHLNWEDVATRHGLQLPNSESFRQIERAIEEQHREDAGTVERTHYLKRKGWWLGLLLIGGGEVCNLVAFGFAPGSTIAPLGVLVVPINALLAWKFLKEKITWITIAGILLSIAGAVLVGVFGPTGADSTGALNQSQILHLLDNVAFIVFISITVGVICAIFVINMITGIGVRFLLVYALMSGMSAAVSVTSAKGVVQLIRYSVTGKGDQFAKPLIYVMTFVLVVTIVFMVYYMNRGMQTFRVTLFLAVYYGFFMTFSVVSSILMYQEYHYITAYNTPFFIGIGLIFIGIAVISLSSRPQEAEEEEAEFVEALRRYWASHGRSSSSHRGEEESRQESSREMSQPPTAIGE</sequence>
<comment type="caution">
    <text evidence="7">The sequence shown here is derived from an EMBL/GenBank/DDBJ whole genome shotgun (WGS) entry which is preliminary data.</text>
</comment>
<evidence type="ECO:0000256" key="6">
    <source>
        <dbReference type="SAM" id="Phobius"/>
    </source>
</evidence>
<feature type="transmembrane region" description="Helical" evidence="6">
    <location>
        <begin position="549"/>
        <end position="570"/>
    </location>
</feature>
<keyword evidence="3 6" id="KW-1133">Transmembrane helix</keyword>
<dbReference type="Proteomes" id="UP001300502">
    <property type="component" value="Unassembled WGS sequence"/>
</dbReference>
<feature type="region of interest" description="Disordered" evidence="5">
    <location>
        <begin position="121"/>
        <end position="155"/>
    </location>
</feature>
<feature type="region of interest" description="Disordered" evidence="5">
    <location>
        <begin position="172"/>
        <end position="195"/>
    </location>
</feature>
<feature type="transmembrane region" description="Helical" evidence="6">
    <location>
        <begin position="519"/>
        <end position="537"/>
    </location>
</feature>
<feature type="compositionally biased region" description="Basic and acidic residues" evidence="5">
    <location>
        <begin position="146"/>
        <end position="155"/>
    </location>
</feature>
<dbReference type="Pfam" id="PF05653">
    <property type="entry name" value="Mg_trans_NIPA"/>
    <property type="match status" value="1"/>
</dbReference>
<evidence type="ECO:0000313" key="8">
    <source>
        <dbReference type="Proteomes" id="UP001300502"/>
    </source>
</evidence>
<dbReference type="GO" id="GO:0016020">
    <property type="term" value="C:membrane"/>
    <property type="evidence" value="ECO:0007669"/>
    <property type="project" value="UniProtKB-SubCell"/>
</dbReference>
<gene>
    <name evidence="7" type="ORF">GAYE_SCF63G6633</name>
</gene>
<evidence type="ECO:0000256" key="1">
    <source>
        <dbReference type="ARBA" id="ARBA00004141"/>
    </source>
</evidence>
<feature type="compositionally biased region" description="Basic and acidic residues" evidence="5">
    <location>
        <begin position="130"/>
        <end position="139"/>
    </location>
</feature>
<evidence type="ECO:0008006" key="9">
    <source>
        <dbReference type="Google" id="ProtNLM"/>
    </source>
</evidence>
<dbReference type="PANTHER" id="PTHR12570">
    <property type="match status" value="1"/>
</dbReference>
<reference evidence="7 8" key="1">
    <citation type="submission" date="2022-07" db="EMBL/GenBank/DDBJ databases">
        <title>Genome-wide signatures of adaptation to extreme environments.</title>
        <authorList>
            <person name="Cho C.H."/>
            <person name="Yoon H.S."/>
        </authorList>
    </citation>
    <scope>NUCLEOTIDE SEQUENCE [LARGE SCALE GENOMIC DNA]</scope>
    <source>
        <strain evidence="7 8">108.79 E11</strain>
    </source>
</reference>